<gene>
    <name evidence="9" type="ORF">CDCA_CDCA01G0458</name>
</gene>
<protein>
    <recommendedName>
        <fullName evidence="11">Transcription initiation factor IIA subunit 2</fullName>
    </recommendedName>
</protein>
<keyword evidence="10" id="KW-1185">Reference proteome</keyword>
<evidence type="ECO:0000256" key="5">
    <source>
        <dbReference type="ARBA" id="ARBA00023242"/>
    </source>
</evidence>
<comment type="caution">
    <text evidence="9">The sequence shown here is derived from an EMBL/GenBank/DDBJ whole genome shotgun (WGS) entry which is preliminary data.</text>
</comment>
<feature type="domain" description="Transcription initiation factor IIA gamma subunit C-terminal" evidence="8">
    <location>
        <begin position="74"/>
        <end position="113"/>
    </location>
</feature>
<feature type="region of interest" description="Disordered" evidence="6">
    <location>
        <begin position="177"/>
        <end position="202"/>
    </location>
</feature>
<sequence>MVDGGGDEAVGNEPGLFYTHYRASTAGLTLEDELDELVSAGALREEQAETVRLQFDKVMSRYLRKRVLQQSSMRGRLVHYNLVDNVWTFFVRNALLRLDQVPAECVVVDTVRVGGDTGGERVGDGSAREPAASAASAASASPSVALRSDSVVLRRYAFVHVDMLRLICTAADEHMLKPTSGSSRRKRAGAPIRHRPPTKRAM</sequence>
<dbReference type="PANTHER" id="PTHR10966">
    <property type="entry name" value="TRANSCRIPTION INITIATION FACTOR IIA SUBUNIT 2"/>
    <property type="match status" value="1"/>
</dbReference>
<evidence type="ECO:0000256" key="6">
    <source>
        <dbReference type="SAM" id="MobiDB-lite"/>
    </source>
</evidence>
<comment type="subcellular location">
    <subcellularLocation>
        <location evidence="1">Nucleus</location>
    </subcellularLocation>
</comment>
<reference evidence="9 10" key="1">
    <citation type="submission" date="2022-07" db="EMBL/GenBank/DDBJ databases">
        <title>Genome-wide signatures of adaptation to extreme environments.</title>
        <authorList>
            <person name="Cho C.H."/>
            <person name="Yoon H.S."/>
        </authorList>
    </citation>
    <scope>NUCLEOTIDE SEQUENCE [LARGE SCALE GENOMIC DNA]</scope>
    <source>
        <strain evidence="9 10">DBV 063 E5</strain>
    </source>
</reference>
<comment type="similarity">
    <text evidence="2">Belongs to the TFIIA subunit 2 family.</text>
</comment>
<accession>A0AAV9IQB8</accession>
<evidence type="ECO:0000256" key="2">
    <source>
        <dbReference type="ARBA" id="ARBA00007675"/>
    </source>
</evidence>
<dbReference type="Pfam" id="PF02268">
    <property type="entry name" value="TFIIA_gamma_N"/>
    <property type="match status" value="1"/>
</dbReference>
<dbReference type="Pfam" id="PF02751">
    <property type="entry name" value="TFIIA_gamma_C"/>
    <property type="match status" value="1"/>
</dbReference>
<dbReference type="InterPro" id="IPR015872">
    <property type="entry name" value="TFIIA_gsu_N"/>
</dbReference>
<dbReference type="SUPFAM" id="SSF50784">
    <property type="entry name" value="Transcription factor IIA (TFIIA), beta-barrel domain"/>
    <property type="match status" value="1"/>
</dbReference>
<feature type="compositionally biased region" description="Basic and acidic residues" evidence="6">
    <location>
        <begin position="118"/>
        <end position="127"/>
    </location>
</feature>
<dbReference type="GO" id="GO:0006367">
    <property type="term" value="P:transcription initiation at RNA polymerase II promoter"/>
    <property type="evidence" value="ECO:0007669"/>
    <property type="project" value="InterPro"/>
</dbReference>
<evidence type="ECO:0000313" key="9">
    <source>
        <dbReference type="EMBL" id="KAK4534433.1"/>
    </source>
</evidence>
<evidence type="ECO:0008006" key="11">
    <source>
        <dbReference type="Google" id="ProtNLM"/>
    </source>
</evidence>
<evidence type="ECO:0000259" key="7">
    <source>
        <dbReference type="Pfam" id="PF02268"/>
    </source>
</evidence>
<feature type="compositionally biased region" description="Low complexity" evidence="6">
    <location>
        <begin position="128"/>
        <end position="139"/>
    </location>
</feature>
<feature type="region of interest" description="Disordered" evidence="6">
    <location>
        <begin position="117"/>
        <end position="139"/>
    </location>
</feature>
<evidence type="ECO:0000256" key="4">
    <source>
        <dbReference type="ARBA" id="ARBA00023163"/>
    </source>
</evidence>
<feature type="compositionally biased region" description="Basic residues" evidence="6">
    <location>
        <begin position="183"/>
        <end position="202"/>
    </location>
</feature>
<evidence type="ECO:0000256" key="3">
    <source>
        <dbReference type="ARBA" id="ARBA00023015"/>
    </source>
</evidence>
<feature type="domain" description="Transcription initiation factor IIA gamma subunit N-terminal" evidence="7">
    <location>
        <begin position="17"/>
        <end position="63"/>
    </location>
</feature>
<organism evidence="9 10">
    <name type="scientific">Cyanidium caldarium</name>
    <name type="common">Red alga</name>
    <dbReference type="NCBI Taxonomy" id="2771"/>
    <lineage>
        <taxon>Eukaryota</taxon>
        <taxon>Rhodophyta</taxon>
        <taxon>Bangiophyceae</taxon>
        <taxon>Cyanidiales</taxon>
        <taxon>Cyanidiaceae</taxon>
        <taxon>Cyanidium</taxon>
    </lineage>
</organism>
<evidence type="ECO:0000259" key="8">
    <source>
        <dbReference type="Pfam" id="PF02751"/>
    </source>
</evidence>
<dbReference type="EMBL" id="JANCYW010000001">
    <property type="protein sequence ID" value="KAK4534433.1"/>
    <property type="molecule type" value="Genomic_DNA"/>
</dbReference>
<evidence type="ECO:0000313" key="10">
    <source>
        <dbReference type="Proteomes" id="UP001301350"/>
    </source>
</evidence>
<dbReference type="Gene3D" id="1.10.287.190">
    <property type="entry name" value="Transcription factor IIA gamma subunit, alpha-helical domain"/>
    <property type="match status" value="1"/>
</dbReference>
<keyword evidence="4" id="KW-0804">Transcription</keyword>
<dbReference type="InterPro" id="IPR009083">
    <property type="entry name" value="TFIIA_a-hlx"/>
</dbReference>
<keyword evidence="5" id="KW-0539">Nucleus</keyword>
<dbReference type="Gene3D" id="2.30.18.10">
    <property type="entry name" value="Transcription factor IIA (TFIIA), beta-barrel domain"/>
    <property type="match status" value="1"/>
</dbReference>
<dbReference type="InterPro" id="IPR015871">
    <property type="entry name" value="TFIIA_gsu_C"/>
</dbReference>
<name>A0AAV9IQB8_CYACA</name>
<keyword evidence="3" id="KW-0805">Transcription regulation</keyword>
<dbReference type="InterPro" id="IPR003194">
    <property type="entry name" value="TFIIA_gsu"/>
</dbReference>
<dbReference type="GO" id="GO:0005672">
    <property type="term" value="C:transcription factor TFIIA complex"/>
    <property type="evidence" value="ECO:0007669"/>
    <property type="project" value="InterPro"/>
</dbReference>
<proteinExistence type="inferred from homology"/>
<dbReference type="Proteomes" id="UP001301350">
    <property type="component" value="Unassembled WGS sequence"/>
</dbReference>
<dbReference type="CDD" id="cd10014">
    <property type="entry name" value="TFIIA_gamma_C"/>
    <property type="match status" value="1"/>
</dbReference>
<evidence type="ECO:0000256" key="1">
    <source>
        <dbReference type="ARBA" id="ARBA00004123"/>
    </source>
</evidence>
<dbReference type="InterPro" id="IPR009088">
    <property type="entry name" value="TFIIA_b-brl"/>
</dbReference>
<dbReference type="AlphaFoldDB" id="A0AAV9IQB8"/>
<dbReference type="SUPFAM" id="SSF47396">
    <property type="entry name" value="Transcription factor IIA (TFIIA), alpha-helical domain"/>
    <property type="match status" value="1"/>
</dbReference>